<gene>
    <name evidence="1" type="ORF">C8J26_3535</name>
</gene>
<dbReference type="Proteomes" id="UP000244189">
    <property type="component" value="Unassembled WGS sequence"/>
</dbReference>
<comment type="caution">
    <text evidence="1">The sequence shown here is derived from an EMBL/GenBank/DDBJ whole genome shotgun (WGS) entry which is preliminary data.</text>
</comment>
<dbReference type="EMBL" id="QAOG01000007">
    <property type="protein sequence ID" value="PTQ58666.1"/>
    <property type="molecule type" value="Genomic_DNA"/>
</dbReference>
<proteinExistence type="predicted"/>
<protein>
    <submittedName>
        <fullName evidence="1">Uncharacterized protein</fullName>
    </submittedName>
</protein>
<evidence type="ECO:0000313" key="2">
    <source>
        <dbReference type="Proteomes" id="UP000244189"/>
    </source>
</evidence>
<keyword evidence="2" id="KW-1185">Reference proteome</keyword>
<name>A0A2T5GH60_9SPHN</name>
<organism evidence="1 2">
    <name type="scientific">Sphingomonas aurantiaca</name>
    <dbReference type="NCBI Taxonomy" id="185949"/>
    <lineage>
        <taxon>Bacteria</taxon>
        <taxon>Pseudomonadati</taxon>
        <taxon>Pseudomonadota</taxon>
        <taxon>Alphaproteobacteria</taxon>
        <taxon>Sphingomonadales</taxon>
        <taxon>Sphingomonadaceae</taxon>
        <taxon>Sphingomonas</taxon>
    </lineage>
</organism>
<accession>A0A2T5GH60</accession>
<sequence length="47" mass="5165">MSPGALSNVHVLRLDFDGQLATNDIKESDYAEFATDGKTLKENNLKP</sequence>
<reference evidence="1 2" key="1">
    <citation type="submission" date="2018-04" db="EMBL/GenBank/DDBJ databases">
        <title>Genomic Encyclopedia of Type Strains, Phase III (KMG-III): the genomes of soil and plant-associated and newly described type strains.</title>
        <authorList>
            <person name="Whitman W."/>
        </authorList>
    </citation>
    <scope>NUCLEOTIDE SEQUENCE [LARGE SCALE GENOMIC DNA]</scope>
    <source>
        <strain evidence="1 2">MA101b</strain>
    </source>
</reference>
<dbReference type="AlphaFoldDB" id="A0A2T5GH60"/>
<evidence type="ECO:0000313" key="1">
    <source>
        <dbReference type="EMBL" id="PTQ58666.1"/>
    </source>
</evidence>